<evidence type="ECO:0000313" key="4">
    <source>
        <dbReference type="Proteomes" id="UP000770015"/>
    </source>
</evidence>
<dbReference type="GO" id="GO:0000981">
    <property type="term" value="F:DNA-binding transcription factor activity, RNA polymerase II-specific"/>
    <property type="evidence" value="ECO:0007669"/>
    <property type="project" value="InterPro"/>
</dbReference>
<accession>A0A9P8VA57</accession>
<feature type="domain" description="Zn(2)-C6 fungal-type" evidence="2">
    <location>
        <begin position="17"/>
        <end position="50"/>
    </location>
</feature>
<dbReference type="OrthoDB" id="39175at2759"/>
<dbReference type="AlphaFoldDB" id="A0A9P8VA57"/>
<protein>
    <recommendedName>
        <fullName evidence="2">Zn(2)-C6 fungal-type domain-containing protein</fullName>
    </recommendedName>
</protein>
<dbReference type="PANTHER" id="PTHR31668">
    <property type="entry name" value="GLUCOSE TRANSPORT TRANSCRIPTION REGULATOR RGT1-RELATED-RELATED"/>
    <property type="match status" value="1"/>
</dbReference>
<evidence type="ECO:0000256" key="1">
    <source>
        <dbReference type="ARBA" id="ARBA00023242"/>
    </source>
</evidence>
<reference evidence="3" key="1">
    <citation type="journal article" date="2021" name="Nat. Commun.">
        <title>Genetic determinants of endophytism in the Arabidopsis root mycobiome.</title>
        <authorList>
            <person name="Mesny F."/>
            <person name="Miyauchi S."/>
            <person name="Thiergart T."/>
            <person name="Pickel B."/>
            <person name="Atanasova L."/>
            <person name="Karlsson M."/>
            <person name="Huettel B."/>
            <person name="Barry K.W."/>
            <person name="Haridas S."/>
            <person name="Chen C."/>
            <person name="Bauer D."/>
            <person name="Andreopoulos W."/>
            <person name="Pangilinan J."/>
            <person name="LaButti K."/>
            <person name="Riley R."/>
            <person name="Lipzen A."/>
            <person name="Clum A."/>
            <person name="Drula E."/>
            <person name="Henrissat B."/>
            <person name="Kohler A."/>
            <person name="Grigoriev I.V."/>
            <person name="Martin F.M."/>
            <person name="Hacquard S."/>
        </authorList>
    </citation>
    <scope>NUCLEOTIDE SEQUENCE</scope>
    <source>
        <strain evidence="3">MPI-SDFR-AT-0117</strain>
    </source>
</reference>
<evidence type="ECO:0000259" key="2">
    <source>
        <dbReference type="PROSITE" id="PS50048"/>
    </source>
</evidence>
<keyword evidence="4" id="KW-1185">Reference proteome</keyword>
<dbReference type="EMBL" id="JAGSXJ010000013">
    <property type="protein sequence ID" value="KAH6686403.1"/>
    <property type="molecule type" value="Genomic_DNA"/>
</dbReference>
<gene>
    <name evidence="3" type="ORF">F5X68DRAFT_262191</name>
</gene>
<organism evidence="3 4">
    <name type="scientific">Plectosphaerella plurivora</name>
    <dbReference type="NCBI Taxonomy" id="936078"/>
    <lineage>
        <taxon>Eukaryota</taxon>
        <taxon>Fungi</taxon>
        <taxon>Dikarya</taxon>
        <taxon>Ascomycota</taxon>
        <taxon>Pezizomycotina</taxon>
        <taxon>Sordariomycetes</taxon>
        <taxon>Hypocreomycetidae</taxon>
        <taxon>Glomerellales</taxon>
        <taxon>Plectosphaerellaceae</taxon>
        <taxon>Plectosphaerella</taxon>
    </lineage>
</organism>
<dbReference type="InterPro" id="IPR001138">
    <property type="entry name" value="Zn2Cys6_DnaBD"/>
</dbReference>
<comment type="caution">
    <text evidence="3">The sequence shown here is derived from an EMBL/GenBank/DDBJ whole genome shotgun (WGS) entry which is preliminary data.</text>
</comment>
<dbReference type="SMART" id="SM00066">
    <property type="entry name" value="GAL4"/>
    <property type="match status" value="1"/>
</dbReference>
<sequence length="212" mass="23732">MPRPRSKAQARHNASKACDLCRVRKCQCIFDSDTSTQCRRCNRHDVECTFLMGHKPRGPRLHRPTEPSIPPLAKVEMEQLCSVETLHRLVAAFDDFVYPLFPLIHPPTFHGMLDAGVYNTDPIFLRRCMAICAITVASAPNMEAEHCIGVYNTYRGFVNRACDLVAMSRIATQPGWEDNPSYETAVDSVLLSLASHYAGSSPARRPGQDSIR</sequence>
<proteinExistence type="predicted"/>
<dbReference type="CDD" id="cd12148">
    <property type="entry name" value="fungal_TF_MHR"/>
    <property type="match status" value="1"/>
</dbReference>
<dbReference type="GO" id="GO:0008270">
    <property type="term" value="F:zinc ion binding"/>
    <property type="evidence" value="ECO:0007669"/>
    <property type="project" value="InterPro"/>
</dbReference>
<name>A0A9P8VA57_9PEZI</name>
<dbReference type="SUPFAM" id="SSF57701">
    <property type="entry name" value="Zn2/Cys6 DNA-binding domain"/>
    <property type="match status" value="1"/>
</dbReference>
<keyword evidence="1" id="KW-0539">Nucleus</keyword>
<dbReference type="PROSITE" id="PS50048">
    <property type="entry name" value="ZN2_CY6_FUNGAL_2"/>
    <property type="match status" value="1"/>
</dbReference>
<dbReference type="PROSITE" id="PS00463">
    <property type="entry name" value="ZN2_CY6_FUNGAL_1"/>
    <property type="match status" value="1"/>
</dbReference>
<dbReference type="Proteomes" id="UP000770015">
    <property type="component" value="Unassembled WGS sequence"/>
</dbReference>
<dbReference type="Gene3D" id="4.10.240.10">
    <property type="entry name" value="Zn(2)-C6 fungal-type DNA-binding domain"/>
    <property type="match status" value="1"/>
</dbReference>
<dbReference type="InterPro" id="IPR036864">
    <property type="entry name" value="Zn2-C6_fun-type_DNA-bd_sf"/>
</dbReference>
<dbReference type="CDD" id="cd00067">
    <property type="entry name" value="GAL4"/>
    <property type="match status" value="1"/>
</dbReference>
<evidence type="ECO:0000313" key="3">
    <source>
        <dbReference type="EMBL" id="KAH6686403.1"/>
    </source>
</evidence>
<dbReference type="InterPro" id="IPR050797">
    <property type="entry name" value="Carb_Metab_Trans_Reg"/>
</dbReference>